<evidence type="ECO:0000256" key="1">
    <source>
        <dbReference type="ARBA" id="ARBA00007847"/>
    </source>
</evidence>
<dbReference type="Proteomes" id="UP000266975">
    <property type="component" value="Unassembled WGS sequence"/>
</dbReference>
<organism evidence="3 4">
    <name type="scientific">Corynebacterium alimapuense</name>
    <dbReference type="NCBI Taxonomy" id="1576874"/>
    <lineage>
        <taxon>Bacteria</taxon>
        <taxon>Bacillati</taxon>
        <taxon>Actinomycetota</taxon>
        <taxon>Actinomycetes</taxon>
        <taxon>Mycobacteriales</taxon>
        <taxon>Corynebacteriaceae</taxon>
        <taxon>Corynebacterium</taxon>
    </lineage>
</organism>
<dbReference type="InterPro" id="IPR001920">
    <property type="entry name" value="Asp/Glu_race"/>
</dbReference>
<comment type="caution">
    <text evidence="3">The sequence shown here is derived from an EMBL/GenBank/DDBJ whole genome shotgun (WGS) entry which is preliminary data.</text>
</comment>
<dbReference type="Pfam" id="PF01177">
    <property type="entry name" value="Asp_Glu_race"/>
    <property type="match status" value="1"/>
</dbReference>
<proteinExistence type="inferred from homology"/>
<evidence type="ECO:0000313" key="4">
    <source>
        <dbReference type="Proteomes" id="UP000266975"/>
    </source>
</evidence>
<dbReference type="SUPFAM" id="SSF53681">
    <property type="entry name" value="Aspartate/glutamate racemase"/>
    <property type="match status" value="2"/>
</dbReference>
<reference evidence="3 4" key="1">
    <citation type="submission" date="2018-02" db="EMBL/GenBank/DDBJ databases">
        <title>Corynebacterium alimpuense sp. nov., a marine obligate actinomycete isolated from sediments of Valparaiso bay, Chile.</title>
        <authorList>
            <person name="Claverias F."/>
            <person name="Gonzales-Siles L."/>
            <person name="Salva-Serra F."/>
            <person name="Inganaes E."/>
            <person name="Molin K."/>
            <person name="Cumsille A."/>
            <person name="Undabarrena A."/>
            <person name="Couve E."/>
            <person name="Moore E.R.B."/>
            <person name="Gomila M."/>
            <person name="Camara B."/>
        </authorList>
    </citation>
    <scope>NUCLEOTIDE SEQUENCE [LARGE SCALE GENOMIC DNA]</scope>
    <source>
        <strain evidence="3 4">CCUG 69366</strain>
    </source>
</reference>
<sequence length="223" mass="23797">MGPSATADFYTKLIAHTPASVDQEHLRVVIWADPTVPSRQDALLSNGQDPSPWLAAGLQRLQDSGAEIIVVPCNTVHGYLPPIMDGQPTEFISIIDTTIQAVNWTANNHAIGLLATDGALLSGIYQEALSDAGYGVIQPSAQDQAQLMNIVHSVKAGNITPELHQDMRRILATLENQGADTAIVGCTELSTLLQHATLEGSMTLVDPAVELALATINRARQHP</sequence>
<name>A0A3M8K853_9CORY</name>
<dbReference type="EMBL" id="PTJO01000004">
    <property type="protein sequence ID" value="RNE48935.1"/>
    <property type="molecule type" value="Genomic_DNA"/>
</dbReference>
<dbReference type="PANTHER" id="PTHR21198">
    <property type="entry name" value="GLUTAMATE RACEMASE"/>
    <property type="match status" value="1"/>
</dbReference>
<keyword evidence="2" id="KW-0413">Isomerase</keyword>
<evidence type="ECO:0000313" key="3">
    <source>
        <dbReference type="EMBL" id="RNE48935.1"/>
    </source>
</evidence>
<dbReference type="Gene3D" id="3.40.50.1860">
    <property type="match status" value="2"/>
</dbReference>
<dbReference type="InterPro" id="IPR015942">
    <property type="entry name" value="Asp/Glu/hydantoin_racemase"/>
</dbReference>
<accession>A0A3M8K853</accession>
<comment type="similarity">
    <text evidence="1">Belongs to the aspartate/glutamate racemases family.</text>
</comment>
<protein>
    <submittedName>
        <fullName evidence="3">Aspartate racemase</fullName>
    </submittedName>
</protein>
<dbReference type="GO" id="GO:0047661">
    <property type="term" value="F:amino-acid racemase activity"/>
    <property type="evidence" value="ECO:0007669"/>
    <property type="project" value="InterPro"/>
</dbReference>
<dbReference type="PANTHER" id="PTHR21198:SF7">
    <property type="entry name" value="ASPARTATE-GLUTAMATE RACEMASE FAMILY"/>
    <property type="match status" value="1"/>
</dbReference>
<gene>
    <name evidence="3" type="ORF">C5L39_06515</name>
</gene>
<dbReference type="NCBIfam" id="TIGR00035">
    <property type="entry name" value="asp_race"/>
    <property type="match status" value="1"/>
</dbReference>
<evidence type="ECO:0000256" key="2">
    <source>
        <dbReference type="ARBA" id="ARBA00023235"/>
    </source>
</evidence>
<keyword evidence="4" id="KW-1185">Reference proteome</keyword>
<dbReference type="AlphaFoldDB" id="A0A3M8K853"/>
<dbReference type="InterPro" id="IPR004380">
    <property type="entry name" value="Asp_race"/>
</dbReference>